<protein>
    <recommendedName>
        <fullName evidence="4">2-oxoglutarate-dependent dioxygenase DAO</fullName>
    </recommendedName>
    <alternativeName>
        <fullName evidence="5">Protein DIOXYGENASE FOR AUXIN OXIDATION</fullName>
    </alternativeName>
</protein>
<keyword evidence="6" id="KW-0560">Oxidoreductase</keyword>
<dbReference type="GO" id="GO:0046872">
    <property type="term" value="F:metal ion binding"/>
    <property type="evidence" value="ECO:0007669"/>
    <property type="project" value="UniProtKB-KW"/>
</dbReference>
<dbReference type="Gene3D" id="2.60.120.330">
    <property type="entry name" value="B-lactam Antibiotic, Isopenicillin N Synthase, Chain"/>
    <property type="match status" value="1"/>
</dbReference>
<dbReference type="GO" id="GO:0051213">
    <property type="term" value="F:dioxygenase activity"/>
    <property type="evidence" value="ECO:0007669"/>
    <property type="project" value="UniProtKB-KW"/>
</dbReference>
<dbReference type="AlphaFoldDB" id="A0A2U1N6T0"/>
<accession>A0A2U1N6T0</accession>
<dbReference type="InterPro" id="IPR044861">
    <property type="entry name" value="IPNS-like_FE2OG_OXY"/>
</dbReference>
<evidence type="ECO:0000256" key="3">
    <source>
        <dbReference type="ARBA" id="ARBA00054658"/>
    </source>
</evidence>
<organism evidence="8 9">
    <name type="scientific">Artemisia annua</name>
    <name type="common">Sweet wormwood</name>
    <dbReference type="NCBI Taxonomy" id="35608"/>
    <lineage>
        <taxon>Eukaryota</taxon>
        <taxon>Viridiplantae</taxon>
        <taxon>Streptophyta</taxon>
        <taxon>Embryophyta</taxon>
        <taxon>Tracheophyta</taxon>
        <taxon>Spermatophyta</taxon>
        <taxon>Magnoliopsida</taxon>
        <taxon>eudicotyledons</taxon>
        <taxon>Gunneridae</taxon>
        <taxon>Pentapetalae</taxon>
        <taxon>asterids</taxon>
        <taxon>campanulids</taxon>
        <taxon>Asterales</taxon>
        <taxon>Asteraceae</taxon>
        <taxon>Asteroideae</taxon>
        <taxon>Anthemideae</taxon>
        <taxon>Artemisiinae</taxon>
        <taxon>Artemisia</taxon>
    </lineage>
</organism>
<feature type="domain" description="Fe2OG dioxygenase" evidence="7">
    <location>
        <begin position="163"/>
        <end position="264"/>
    </location>
</feature>
<dbReference type="InterPro" id="IPR050231">
    <property type="entry name" value="Iron_ascorbate_oxido_reductase"/>
</dbReference>
<dbReference type="PROSITE" id="PS51471">
    <property type="entry name" value="FE2OG_OXY"/>
    <property type="match status" value="1"/>
</dbReference>
<dbReference type="InterPro" id="IPR027443">
    <property type="entry name" value="IPNS-like_sf"/>
</dbReference>
<dbReference type="FunFam" id="2.60.120.330:FF:000017">
    <property type="entry name" value="2-oxoglutarate-dependent dioxygenase DAO"/>
    <property type="match status" value="1"/>
</dbReference>
<dbReference type="Pfam" id="PF14226">
    <property type="entry name" value="DIOX_N"/>
    <property type="match status" value="1"/>
</dbReference>
<evidence type="ECO:0000259" key="7">
    <source>
        <dbReference type="PROSITE" id="PS51471"/>
    </source>
</evidence>
<sequence>MGLEGYIQLPVIDFSAINNQNPDTHDYDSVKTKVLEAFQEYGCFQASIVGISPELQNSVYDVMKQLFDLPLETKSKNTSTQMFHGYFGNSPLLPLYESMGIDDAYNPEHVENFTNLMWPQGNPQACKHIQTYAKKLWKFDAMVKKMLFQSLNLEKYLNEQAEKTNYVFKLMKYRVPEPNDSNLGLHAHADAGVMTILHQKDVEGLEIQTKYDEWLKVKLSPNMFIIMAGETLNVWLNGRLHVPIHRVMMRATKTRFSLAFFQLPLAGNIVKPMEEMVDDDHPLLFKPFDYGEFIQFYITGGTGIQNYAVKAYCGV</sequence>
<gene>
    <name evidence="8" type="ORF">CTI12_AA052770</name>
</gene>
<proteinExistence type="inferred from homology"/>
<comment type="function">
    <text evidence="3">2-oxoglutarate-dependent dioxygenase essential for auxin catabolism and maintenance of auxin homeostasis in reproductive organs. Catalyzes the irreversible oxidation of indole-3-acetic acid (IAA) to the biologically inactive 2-oxoindole-3-acetic acid (OxIAA).</text>
</comment>
<dbReference type="InterPro" id="IPR026992">
    <property type="entry name" value="DIOX_N"/>
</dbReference>
<dbReference type="PANTHER" id="PTHR47990">
    <property type="entry name" value="2-OXOGLUTARATE (2OG) AND FE(II)-DEPENDENT OXYGENASE SUPERFAMILY PROTEIN-RELATED"/>
    <property type="match status" value="1"/>
</dbReference>
<evidence type="ECO:0000256" key="2">
    <source>
        <dbReference type="ARBA" id="ARBA00023004"/>
    </source>
</evidence>
<evidence type="ECO:0000256" key="5">
    <source>
        <dbReference type="ARBA" id="ARBA00076740"/>
    </source>
</evidence>
<keyword evidence="9" id="KW-1185">Reference proteome</keyword>
<dbReference type="SUPFAM" id="SSF51197">
    <property type="entry name" value="Clavaminate synthase-like"/>
    <property type="match status" value="1"/>
</dbReference>
<evidence type="ECO:0000256" key="6">
    <source>
        <dbReference type="RuleBase" id="RU003682"/>
    </source>
</evidence>
<comment type="similarity">
    <text evidence="6">Belongs to the iron/ascorbate-dependent oxidoreductase family.</text>
</comment>
<dbReference type="GO" id="GO:0016705">
    <property type="term" value="F:oxidoreductase activity, acting on paired donors, with incorporation or reduction of molecular oxygen"/>
    <property type="evidence" value="ECO:0007669"/>
    <property type="project" value="UniProtKB-ARBA"/>
</dbReference>
<dbReference type="Proteomes" id="UP000245207">
    <property type="component" value="Unassembled WGS sequence"/>
</dbReference>
<dbReference type="OrthoDB" id="288590at2759"/>
<dbReference type="InterPro" id="IPR005123">
    <property type="entry name" value="Oxoglu/Fe-dep_dioxygenase_dom"/>
</dbReference>
<reference evidence="8 9" key="1">
    <citation type="journal article" date="2018" name="Mol. Plant">
        <title>The genome of Artemisia annua provides insight into the evolution of Asteraceae family and artemisinin biosynthesis.</title>
        <authorList>
            <person name="Shen Q."/>
            <person name="Zhang L."/>
            <person name="Liao Z."/>
            <person name="Wang S."/>
            <person name="Yan T."/>
            <person name="Shi P."/>
            <person name="Liu M."/>
            <person name="Fu X."/>
            <person name="Pan Q."/>
            <person name="Wang Y."/>
            <person name="Lv Z."/>
            <person name="Lu X."/>
            <person name="Zhang F."/>
            <person name="Jiang W."/>
            <person name="Ma Y."/>
            <person name="Chen M."/>
            <person name="Hao X."/>
            <person name="Li L."/>
            <person name="Tang Y."/>
            <person name="Lv G."/>
            <person name="Zhou Y."/>
            <person name="Sun X."/>
            <person name="Brodelius P.E."/>
            <person name="Rose J.K.C."/>
            <person name="Tang K."/>
        </authorList>
    </citation>
    <scope>NUCLEOTIDE SEQUENCE [LARGE SCALE GENOMIC DNA]</scope>
    <source>
        <strain evidence="9">cv. Huhao1</strain>
        <tissue evidence="8">Leaf</tissue>
    </source>
</reference>
<keyword evidence="1 6" id="KW-0479">Metal-binding</keyword>
<evidence type="ECO:0000313" key="9">
    <source>
        <dbReference type="Proteomes" id="UP000245207"/>
    </source>
</evidence>
<name>A0A2U1N6T0_ARTAN</name>
<evidence type="ECO:0000256" key="1">
    <source>
        <dbReference type="ARBA" id="ARBA00022723"/>
    </source>
</evidence>
<dbReference type="Pfam" id="PF03171">
    <property type="entry name" value="2OG-FeII_Oxy"/>
    <property type="match status" value="1"/>
</dbReference>
<evidence type="ECO:0000313" key="8">
    <source>
        <dbReference type="EMBL" id="PWA69193.1"/>
    </source>
</evidence>
<keyword evidence="2 6" id="KW-0408">Iron</keyword>
<comment type="caution">
    <text evidence="8">The sequence shown here is derived from an EMBL/GenBank/DDBJ whole genome shotgun (WGS) entry which is preliminary data.</text>
</comment>
<evidence type="ECO:0000256" key="4">
    <source>
        <dbReference type="ARBA" id="ARBA00074102"/>
    </source>
</evidence>
<keyword evidence="8" id="KW-0223">Dioxygenase</keyword>
<dbReference type="EMBL" id="PKPP01003490">
    <property type="protein sequence ID" value="PWA69193.1"/>
    <property type="molecule type" value="Genomic_DNA"/>
</dbReference>
<dbReference type="STRING" id="35608.A0A2U1N6T0"/>